<name>A0A7J8XBX5_GOSAI</name>
<protein>
    <submittedName>
        <fullName evidence="1">Uncharacterized protein</fullName>
    </submittedName>
</protein>
<proteinExistence type="predicted"/>
<dbReference type="Proteomes" id="UP000593577">
    <property type="component" value="Unassembled WGS sequence"/>
</dbReference>
<evidence type="ECO:0000313" key="1">
    <source>
        <dbReference type="EMBL" id="MBA0684424.1"/>
    </source>
</evidence>
<gene>
    <name evidence="1" type="ORF">Goari_026010</name>
</gene>
<organism evidence="1 2">
    <name type="scientific">Gossypium aridum</name>
    <name type="common">American cotton</name>
    <name type="synonym">Erioxylum aridum</name>
    <dbReference type="NCBI Taxonomy" id="34290"/>
    <lineage>
        <taxon>Eukaryota</taxon>
        <taxon>Viridiplantae</taxon>
        <taxon>Streptophyta</taxon>
        <taxon>Embryophyta</taxon>
        <taxon>Tracheophyta</taxon>
        <taxon>Spermatophyta</taxon>
        <taxon>Magnoliopsida</taxon>
        <taxon>eudicotyledons</taxon>
        <taxon>Gunneridae</taxon>
        <taxon>Pentapetalae</taxon>
        <taxon>rosids</taxon>
        <taxon>malvids</taxon>
        <taxon>Malvales</taxon>
        <taxon>Malvaceae</taxon>
        <taxon>Malvoideae</taxon>
        <taxon>Gossypium</taxon>
    </lineage>
</organism>
<evidence type="ECO:0000313" key="2">
    <source>
        <dbReference type="Proteomes" id="UP000593577"/>
    </source>
</evidence>
<keyword evidence="2" id="KW-1185">Reference proteome</keyword>
<reference evidence="1 2" key="1">
    <citation type="journal article" date="2019" name="Genome Biol. Evol.">
        <title>Insights into the evolution of the New World diploid cottons (Gossypium, subgenus Houzingenia) based on genome sequencing.</title>
        <authorList>
            <person name="Grover C.E."/>
            <person name="Arick M.A. 2nd"/>
            <person name="Thrash A."/>
            <person name="Conover J.L."/>
            <person name="Sanders W.S."/>
            <person name="Peterson D.G."/>
            <person name="Frelichowski J.E."/>
            <person name="Scheffler J.A."/>
            <person name="Scheffler B.E."/>
            <person name="Wendel J.F."/>
        </authorList>
    </citation>
    <scope>NUCLEOTIDE SEQUENCE [LARGE SCALE GENOMIC DNA]</scope>
    <source>
        <strain evidence="1">185</strain>
        <tissue evidence="1">Leaf</tissue>
    </source>
</reference>
<dbReference type="AlphaFoldDB" id="A0A7J8XBX5"/>
<sequence length="26" mass="2982">MILFVQIPSDKLTCSFYYSISEQVLG</sequence>
<accession>A0A7J8XBX5</accession>
<comment type="caution">
    <text evidence="1">The sequence shown here is derived from an EMBL/GenBank/DDBJ whole genome shotgun (WGS) entry which is preliminary data.</text>
</comment>
<dbReference type="EMBL" id="JABFAA010000006">
    <property type="protein sequence ID" value="MBA0684424.1"/>
    <property type="molecule type" value="Genomic_DNA"/>
</dbReference>